<dbReference type="OMA" id="GDANCIA"/>
<dbReference type="InterPro" id="IPR008271">
    <property type="entry name" value="Ser/Thr_kinase_AS"/>
</dbReference>
<dbReference type="PROSITE" id="PS00107">
    <property type="entry name" value="PROTEIN_KINASE_ATP"/>
    <property type="match status" value="1"/>
</dbReference>
<dbReference type="GO" id="GO:0005634">
    <property type="term" value="C:nucleus"/>
    <property type="evidence" value="ECO:0007669"/>
    <property type="project" value="TreeGrafter"/>
</dbReference>
<keyword evidence="2" id="KW-0808">Transferase</keyword>
<dbReference type="Gene3D" id="1.25.40.430">
    <property type="match status" value="1"/>
</dbReference>
<dbReference type="GO" id="GO:0034501">
    <property type="term" value="P:protein localization to kinetochore"/>
    <property type="evidence" value="ECO:0007669"/>
    <property type="project" value="TreeGrafter"/>
</dbReference>
<dbReference type="InterPro" id="IPR011009">
    <property type="entry name" value="Kinase-like_dom_sf"/>
</dbReference>
<evidence type="ECO:0000256" key="5">
    <source>
        <dbReference type="ARBA" id="ARBA00022840"/>
    </source>
</evidence>
<dbReference type="AlphaFoldDB" id="A0A0L0HDJ2"/>
<evidence type="ECO:0000256" key="7">
    <source>
        <dbReference type="SAM" id="MobiDB-lite"/>
    </source>
</evidence>
<dbReference type="GO" id="GO:0098813">
    <property type="term" value="P:nuclear chromosome segregation"/>
    <property type="evidence" value="ECO:0007669"/>
    <property type="project" value="UniProtKB-ARBA"/>
</dbReference>
<accession>A0A0L0HDJ2</accession>
<gene>
    <name evidence="9" type="ORF">SPPG_05453</name>
</gene>
<dbReference type="GO" id="GO:0004712">
    <property type="term" value="F:protein serine/threonine/tyrosine kinase activity"/>
    <property type="evidence" value="ECO:0007669"/>
    <property type="project" value="TreeGrafter"/>
</dbReference>
<dbReference type="Proteomes" id="UP000053201">
    <property type="component" value="Unassembled WGS sequence"/>
</dbReference>
<keyword evidence="3 6" id="KW-0547">Nucleotide-binding</keyword>
<dbReference type="GeneID" id="27688825"/>
<dbReference type="GO" id="GO:0000776">
    <property type="term" value="C:kinetochore"/>
    <property type="evidence" value="ECO:0007669"/>
    <property type="project" value="TreeGrafter"/>
</dbReference>
<dbReference type="PANTHER" id="PTHR22974:SF21">
    <property type="entry name" value="DUAL SPECIFICITY PROTEIN KINASE TTK"/>
    <property type="match status" value="1"/>
</dbReference>
<dbReference type="GO" id="GO:0033316">
    <property type="term" value="P:meiotic spindle assembly checkpoint signaling"/>
    <property type="evidence" value="ECO:0007669"/>
    <property type="project" value="TreeGrafter"/>
</dbReference>
<dbReference type="InterPro" id="IPR027084">
    <property type="entry name" value="Mps1_cat"/>
</dbReference>
<evidence type="ECO:0000313" key="10">
    <source>
        <dbReference type="Proteomes" id="UP000053201"/>
    </source>
</evidence>
<dbReference type="STRING" id="645134.A0A0L0HDJ2"/>
<sequence length="857" mass="93538">MLANPAVAAPSQEPLKQPPEPTSIPGSKVSSLRDLTPSSWWEHLRIEKDRGANARNMLRLYKEATSSIPTDKYRNDPFLLELWLDNLQLLRASGEDHGAIRDQYKFLKSSRIGAGNAKLYLAWANFERVAGYIDRAKNVLLTGISQNAYPVDDLRSLLSKIVSENVTSERGPAQFVGGMVGTSGTGTDRINKAPAANSKKVPLEHIMEAPVSSNSLPVPATANSSFSEDASFASQQSLSESASSSTSPPGQGSRQQNRKGLTRSRIGKLGPPARVSVPQGVDDNPNSAALEGASDVEDDMSMDSQGEDVISSSLQTSKDTSPPSQPMGSHLPSTALSLQEQQGKPIEVHRSNADVTSAHSRTIVRPLQSTATDHERMPAAPSISTHSASHVTLTPMPLQAPPVNVSRHTQLDDALGRRGWSVSTPSLTQRPPLRRTVTISDQPSANSSSAFASSGWHAPSNRIDAIPALNAVHLSTPIPPTYDQILQITPTIVPTNSSAMMDWRVPAQSQQAAKDKTSIMVNGVLYKKLGLIGRGGSSKVYKIMSEDGKLFAMKKVKLKGQEDSAIEGYLNEIALLKRLDGNERIIRLVNAEINEEQGYLLMVLEYGEIDLAHVLQKEQGVPLSLNFIRMYWEQMLRAVHAIHEENIIHSDLKPANFLLVGGALKLIDFGIAKSIPNDTTNIQRDHQTGTINYMAPEAIAFVEMSGSKRQYLKLGRSSDVWSLGCILYQLVYGRPPFAHLPVMKKLQCIVDPSYTIEYGPIEDSSLLEAIQSCLQRDPRKRMTIPELLAHRFLHPAGTTSTRGPLAAVPLDRTLITDIVQQVLAFRDIGGSVSIEEMSKVIYEQILKGEKVNLGCLR</sequence>
<feature type="compositionally biased region" description="Low complexity" evidence="7">
    <location>
        <begin position="231"/>
        <end position="255"/>
    </location>
</feature>
<dbReference type="PROSITE" id="PS00108">
    <property type="entry name" value="PROTEIN_KINASE_ST"/>
    <property type="match status" value="1"/>
</dbReference>
<dbReference type="GO" id="GO:0005524">
    <property type="term" value="F:ATP binding"/>
    <property type="evidence" value="ECO:0007669"/>
    <property type="project" value="UniProtKB-UniRule"/>
</dbReference>
<keyword evidence="1" id="KW-0723">Serine/threonine-protein kinase</keyword>
<dbReference type="GO" id="GO:0007094">
    <property type="term" value="P:mitotic spindle assembly checkpoint signaling"/>
    <property type="evidence" value="ECO:0007669"/>
    <property type="project" value="TreeGrafter"/>
</dbReference>
<dbReference type="InterPro" id="IPR017441">
    <property type="entry name" value="Protein_kinase_ATP_BS"/>
</dbReference>
<evidence type="ECO:0000256" key="4">
    <source>
        <dbReference type="ARBA" id="ARBA00022777"/>
    </source>
</evidence>
<feature type="region of interest" description="Disordered" evidence="7">
    <location>
        <begin position="172"/>
        <end position="332"/>
    </location>
</feature>
<protein>
    <submittedName>
        <fullName evidence="9">TTK protein kinase</fullName>
    </submittedName>
</protein>
<dbReference type="InterPro" id="IPR000719">
    <property type="entry name" value="Prot_kinase_dom"/>
</dbReference>
<feature type="binding site" evidence="6">
    <location>
        <position position="554"/>
    </location>
    <ligand>
        <name>ATP</name>
        <dbReference type="ChEBI" id="CHEBI:30616"/>
    </ligand>
</feature>
<evidence type="ECO:0000256" key="3">
    <source>
        <dbReference type="ARBA" id="ARBA00022741"/>
    </source>
</evidence>
<dbReference type="FunFam" id="3.30.200.20:FF:000131">
    <property type="entry name" value="Dual specificity protein kinase TTK"/>
    <property type="match status" value="1"/>
</dbReference>
<dbReference type="OrthoDB" id="20524at2759"/>
<dbReference type="Gene3D" id="3.30.200.20">
    <property type="entry name" value="Phosphorylase Kinase, domain 1"/>
    <property type="match status" value="1"/>
</dbReference>
<evidence type="ECO:0000256" key="6">
    <source>
        <dbReference type="PROSITE-ProRule" id="PRU10141"/>
    </source>
</evidence>
<dbReference type="EMBL" id="KQ257458">
    <property type="protein sequence ID" value="KNC99197.1"/>
    <property type="molecule type" value="Genomic_DNA"/>
</dbReference>
<feature type="compositionally biased region" description="Polar residues" evidence="7">
    <location>
        <begin position="310"/>
        <end position="322"/>
    </location>
</feature>
<dbReference type="eggNOG" id="KOG0596">
    <property type="taxonomic scope" value="Eukaryota"/>
</dbReference>
<feature type="compositionally biased region" description="Polar residues" evidence="7">
    <location>
        <begin position="211"/>
        <end position="228"/>
    </location>
</feature>
<feature type="domain" description="Protein kinase" evidence="8">
    <location>
        <begin position="526"/>
        <end position="793"/>
    </location>
</feature>
<organism evidence="9 10">
    <name type="scientific">Spizellomyces punctatus (strain DAOM BR117)</name>
    <dbReference type="NCBI Taxonomy" id="645134"/>
    <lineage>
        <taxon>Eukaryota</taxon>
        <taxon>Fungi</taxon>
        <taxon>Fungi incertae sedis</taxon>
        <taxon>Chytridiomycota</taxon>
        <taxon>Chytridiomycota incertae sedis</taxon>
        <taxon>Chytridiomycetes</taxon>
        <taxon>Spizellomycetales</taxon>
        <taxon>Spizellomycetaceae</taxon>
        <taxon>Spizellomyces</taxon>
    </lineage>
</organism>
<keyword evidence="4 9" id="KW-0418">Kinase</keyword>
<dbReference type="RefSeq" id="XP_016607237.1">
    <property type="nucleotide sequence ID" value="XM_016753666.1"/>
</dbReference>
<feature type="compositionally biased region" description="Basic residues" evidence="7">
    <location>
        <begin position="256"/>
        <end position="266"/>
    </location>
</feature>
<keyword evidence="5 6" id="KW-0067">ATP-binding</keyword>
<dbReference type="FunFam" id="1.10.510.10:FF:000224">
    <property type="entry name" value="serine/threonine-protein kinase mph1 isoform X1"/>
    <property type="match status" value="1"/>
</dbReference>
<evidence type="ECO:0000256" key="2">
    <source>
        <dbReference type="ARBA" id="ARBA00022679"/>
    </source>
</evidence>
<feature type="region of interest" description="Disordered" evidence="7">
    <location>
        <begin position="1"/>
        <end position="33"/>
    </location>
</feature>
<reference evidence="9 10" key="1">
    <citation type="submission" date="2009-08" db="EMBL/GenBank/DDBJ databases">
        <title>The Genome Sequence of Spizellomyces punctatus strain DAOM BR117.</title>
        <authorList>
            <consortium name="The Broad Institute Genome Sequencing Platform"/>
            <person name="Russ C."/>
            <person name="Cuomo C."/>
            <person name="Shea T."/>
            <person name="Young S.K."/>
            <person name="Zeng Q."/>
            <person name="Koehrsen M."/>
            <person name="Haas B."/>
            <person name="Borodovsky M."/>
            <person name="Guigo R."/>
            <person name="Alvarado L."/>
            <person name="Berlin A."/>
            <person name="Bochicchio J."/>
            <person name="Borenstein D."/>
            <person name="Chapman S."/>
            <person name="Chen Z."/>
            <person name="Engels R."/>
            <person name="Freedman E."/>
            <person name="Gellesch M."/>
            <person name="Goldberg J."/>
            <person name="Griggs A."/>
            <person name="Gujja S."/>
            <person name="Heiman D."/>
            <person name="Hepburn T."/>
            <person name="Howarth C."/>
            <person name="Jen D."/>
            <person name="Larson L."/>
            <person name="Lewis B."/>
            <person name="Mehta T."/>
            <person name="Park D."/>
            <person name="Pearson M."/>
            <person name="Roberts A."/>
            <person name="Saif S."/>
            <person name="Shenoy N."/>
            <person name="Sisk P."/>
            <person name="Stolte C."/>
            <person name="Sykes S."/>
            <person name="Thomson T."/>
            <person name="Walk T."/>
            <person name="White J."/>
            <person name="Yandava C."/>
            <person name="Burger G."/>
            <person name="Gray M.W."/>
            <person name="Holland P.W.H."/>
            <person name="King N."/>
            <person name="Lang F.B.F."/>
            <person name="Roger A.J."/>
            <person name="Ruiz-Trillo I."/>
            <person name="Lander E."/>
            <person name="Nusbaum C."/>
        </authorList>
    </citation>
    <scope>NUCLEOTIDE SEQUENCE [LARGE SCALE GENOMIC DNA]</scope>
    <source>
        <strain evidence="9 10">DAOM BR117</strain>
    </source>
</reference>
<evidence type="ECO:0000259" key="8">
    <source>
        <dbReference type="PROSITE" id="PS50011"/>
    </source>
</evidence>
<dbReference type="FunCoup" id="A0A0L0HDJ2">
    <property type="interactions" value="167"/>
</dbReference>
<dbReference type="Pfam" id="PF08311">
    <property type="entry name" value="Mad3_BUB1_I"/>
    <property type="match status" value="1"/>
</dbReference>
<dbReference type="InParanoid" id="A0A0L0HDJ2"/>
<evidence type="ECO:0000313" key="9">
    <source>
        <dbReference type="EMBL" id="KNC99197.1"/>
    </source>
</evidence>
<dbReference type="PROSITE" id="PS50011">
    <property type="entry name" value="PROTEIN_KINASE_DOM"/>
    <property type="match status" value="1"/>
</dbReference>
<dbReference type="GO" id="GO:0004674">
    <property type="term" value="F:protein serine/threonine kinase activity"/>
    <property type="evidence" value="ECO:0007669"/>
    <property type="project" value="UniProtKB-KW"/>
</dbReference>
<dbReference type="Pfam" id="PF00069">
    <property type="entry name" value="Pkinase"/>
    <property type="match status" value="1"/>
</dbReference>
<proteinExistence type="predicted"/>
<dbReference type="CDD" id="cd14131">
    <property type="entry name" value="PKc_Mps1"/>
    <property type="match status" value="1"/>
</dbReference>
<dbReference type="VEuPathDB" id="FungiDB:SPPG_05453"/>
<dbReference type="PANTHER" id="PTHR22974">
    <property type="entry name" value="MIXED LINEAGE PROTEIN KINASE"/>
    <property type="match status" value="1"/>
</dbReference>
<dbReference type="SUPFAM" id="SSF56112">
    <property type="entry name" value="Protein kinase-like (PK-like)"/>
    <property type="match status" value="1"/>
</dbReference>
<dbReference type="InterPro" id="IPR013212">
    <property type="entry name" value="Mad3/Bub1_I"/>
</dbReference>
<evidence type="ECO:0000256" key="1">
    <source>
        <dbReference type="ARBA" id="ARBA00022527"/>
    </source>
</evidence>
<dbReference type="Gene3D" id="1.10.510.10">
    <property type="entry name" value="Transferase(Phosphotransferase) domain 1"/>
    <property type="match status" value="1"/>
</dbReference>
<keyword evidence="10" id="KW-1185">Reference proteome</keyword>
<name>A0A0L0HDJ2_SPIPD</name>
<dbReference type="SMART" id="SM00220">
    <property type="entry name" value="S_TKc"/>
    <property type="match status" value="1"/>
</dbReference>